<feature type="domain" description="Two component regulator three Y" evidence="4">
    <location>
        <begin position="673"/>
        <end position="723"/>
    </location>
</feature>
<dbReference type="InterPro" id="IPR011123">
    <property type="entry name" value="Y_Y_Y"/>
</dbReference>
<evidence type="ECO:0000313" key="5">
    <source>
        <dbReference type="EMBL" id="MVZ62765.1"/>
    </source>
</evidence>
<dbReference type="AlphaFoldDB" id="A0A6N8KZ68"/>
<dbReference type="PANTHER" id="PTHR43547:SF2">
    <property type="entry name" value="HYBRID SIGNAL TRANSDUCTION HISTIDINE KINASE C"/>
    <property type="match status" value="1"/>
</dbReference>
<dbReference type="OrthoDB" id="9809670at2"/>
<dbReference type="RefSeq" id="WP_160369489.1">
    <property type="nucleotide sequence ID" value="NZ_WSQA01000008.1"/>
</dbReference>
<sequence>MRLIYIVIVFLFGIFHAHGQNIPRVGTPYVQQYNKSTYHAGNQNWGIAVSTEGFIYVANTDGLLSYDGQEWKLHQTKNQKSLRSVHVDRDNRIFVGGAGEFGFWKRGRFGKMEYSNLSALVKDQNALKNDEIWRITRVGDQIFFHAFSKCYIYQHNEIKTLTANGEPFLFNFNVEGRMFFEQLPSGLFELVQGKLAKVKDADLLRGKNILGMLPFKEEQILIATAKHGLFLMDKLGNIKPWETQVQQQLSRYQINNALSLFGDQYAFGTIQNGVYIINGEGELVQQINKNNGLQNNTVLSMALDKQANLWVGLDNGVDRIDINSPLYYYADLTGKIGTVYTAIIFNKKVYLGSNQGLFVSDWNGIDHFKALDFTIIPNSQGQVWQLVNMNGQLVCGHNNGTFLVNGHSLEQISWTTGAWSFLHFQQAGYWLQGNYTGIGLMEEQPKARFLKQFEQIKVPIRSMLQRNAQEFWLTNSQNVYIMRLGDDLQQVQQIDPVQTGLPQNTNIHGVFNLANNIVFATDSGFYQYDNIVNSFKPYQELNKQLKSFQNANKIIPLSNKEYWFIKKSHIAKVELLNEGKVKIDSSSWNSLRGKMMNHYEYIFNVDEKISLIGMDNGFALYFNQHGQNSSIPKPYISQVWNTTKDPIAIYEELQLPYRENNIRIAYASPWFASSNIRYQYWLEGYTDSWSNWEEVAFKDFTNLPYGDYTFHVRALGPNGQQSEISSLPMLIHPPWYLHWIAILGYLLILGALFYLGKRLYDKRLEEQQIVLRKKMLADQEARLAKEAEMNERKLMALKNDQLEQELAIKNRELANAAMNIVYKNEMLNNLHHELTNLNDAQGNKLSHEQLRRVNKLIDEAHSDDRDWDLFEKSFNEAHENFFKKLKLDYPSLVPNDLKLCAYLRLNMSSKEIASLLNISTRGVEIRRYRLRKKLNLPTEKNLTEFLLEL</sequence>
<dbReference type="Gene3D" id="1.10.10.10">
    <property type="entry name" value="Winged helix-like DNA-binding domain superfamily/Winged helix DNA-binding domain"/>
    <property type="match status" value="1"/>
</dbReference>
<dbReference type="SUPFAM" id="SSF63829">
    <property type="entry name" value="Calcium-dependent phosphotriesterase"/>
    <property type="match status" value="1"/>
</dbReference>
<keyword evidence="3" id="KW-1133">Transmembrane helix</keyword>
<evidence type="ECO:0000259" key="4">
    <source>
        <dbReference type="Pfam" id="PF07495"/>
    </source>
</evidence>
<dbReference type="GO" id="GO:0006355">
    <property type="term" value="P:regulation of DNA-templated transcription"/>
    <property type="evidence" value="ECO:0007669"/>
    <property type="project" value="InterPro"/>
</dbReference>
<keyword evidence="6" id="KW-1185">Reference proteome</keyword>
<organism evidence="5 6">
    <name type="scientific">Sphingobacterium humi</name>
    <dbReference type="NCBI Taxonomy" id="1796905"/>
    <lineage>
        <taxon>Bacteria</taxon>
        <taxon>Pseudomonadati</taxon>
        <taxon>Bacteroidota</taxon>
        <taxon>Sphingobacteriia</taxon>
        <taxon>Sphingobacteriales</taxon>
        <taxon>Sphingobacteriaceae</taxon>
        <taxon>Sphingobacterium</taxon>
    </lineage>
</organism>
<keyword evidence="3" id="KW-0812">Transmembrane</keyword>
<dbReference type="InterPro" id="IPR016032">
    <property type="entry name" value="Sig_transdc_resp-reg_C-effctor"/>
</dbReference>
<comment type="caution">
    <text evidence="5">The sequence shown here is derived from an EMBL/GenBank/DDBJ whole genome shotgun (WGS) entry which is preliminary data.</text>
</comment>
<evidence type="ECO:0000313" key="6">
    <source>
        <dbReference type="Proteomes" id="UP000435036"/>
    </source>
</evidence>
<dbReference type="Proteomes" id="UP000435036">
    <property type="component" value="Unassembled WGS sequence"/>
</dbReference>
<dbReference type="Gene3D" id="2.130.10.10">
    <property type="entry name" value="YVTN repeat-like/Quinoprotein amine dehydrogenase"/>
    <property type="match status" value="2"/>
</dbReference>
<evidence type="ECO:0000256" key="2">
    <source>
        <dbReference type="SAM" id="Coils"/>
    </source>
</evidence>
<accession>A0A6N8KZ68</accession>
<dbReference type="Gene3D" id="2.60.40.10">
    <property type="entry name" value="Immunoglobulins"/>
    <property type="match status" value="1"/>
</dbReference>
<keyword evidence="1" id="KW-0597">Phosphoprotein</keyword>
<dbReference type="EMBL" id="WSQA01000008">
    <property type="protein sequence ID" value="MVZ62765.1"/>
    <property type="molecule type" value="Genomic_DNA"/>
</dbReference>
<dbReference type="SUPFAM" id="SSF46894">
    <property type="entry name" value="C-terminal effector domain of the bipartite response regulators"/>
    <property type="match status" value="1"/>
</dbReference>
<name>A0A6N8KZ68_9SPHI</name>
<dbReference type="Pfam" id="PF07495">
    <property type="entry name" value="Y_Y_Y"/>
    <property type="match status" value="1"/>
</dbReference>
<feature type="transmembrane region" description="Helical" evidence="3">
    <location>
        <begin position="735"/>
        <end position="755"/>
    </location>
</feature>
<dbReference type="GO" id="GO:0000155">
    <property type="term" value="F:phosphorelay sensor kinase activity"/>
    <property type="evidence" value="ECO:0007669"/>
    <property type="project" value="TreeGrafter"/>
</dbReference>
<gene>
    <name evidence="5" type="ORF">GQF63_12080</name>
</gene>
<protein>
    <submittedName>
        <fullName evidence="5">Transcriptional regulator</fullName>
    </submittedName>
</protein>
<proteinExistence type="predicted"/>
<reference evidence="5 6" key="1">
    <citation type="submission" date="2019-12" db="EMBL/GenBank/DDBJ databases">
        <authorList>
            <person name="Dong K."/>
        </authorList>
    </citation>
    <scope>NUCLEOTIDE SEQUENCE [LARGE SCALE GENOMIC DNA]</scope>
    <source>
        <strain evidence="5 6">JCM 31225</strain>
    </source>
</reference>
<dbReference type="InterPro" id="IPR015943">
    <property type="entry name" value="WD40/YVTN_repeat-like_dom_sf"/>
</dbReference>
<keyword evidence="2" id="KW-0175">Coiled coil</keyword>
<dbReference type="PANTHER" id="PTHR43547">
    <property type="entry name" value="TWO-COMPONENT HISTIDINE KINASE"/>
    <property type="match status" value="1"/>
</dbReference>
<keyword evidence="3" id="KW-0472">Membrane</keyword>
<dbReference type="GO" id="GO:0003677">
    <property type="term" value="F:DNA binding"/>
    <property type="evidence" value="ECO:0007669"/>
    <property type="project" value="InterPro"/>
</dbReference>
<evidence type="ECO:0000256" key="3">
    <source>
        <dbReference type="SAM" id="Phobius"/>
    </source>
</evidence>
<dbReference type="InterPro" id="IPR036388">
    <property type="entry name" value="WH-like_DNA-bd_sf"/>
</dbReference>
<dbReference type="InterPro" id="IPR013783">
    <property type="entry name" value="Ig-like_fold"/>
</dbReference>
<evidence type="ECO:0000256" key="1">
    <source>
        <dbReference type="ARBA" id="ARBA00022553"/>
    </source>
</evidence>
<feature type="coiled-coil region" evidence="2">
    <location>
        <begin position="780"/>
        <end position="819"/>
    </location>
</feature>